<dbReference type="EMBL" id="CM055748">
    <property type="protein sequence ID" value="KAJ7995398.1"/>
    <property type="molecule type" value="Genomic_DNA"/>
</dbReference>
<comment type="caution">
    <text evidence="1">The sequence shown here is derived from an EMBL/GenBank/DDBJ whole genome shotgun (WGS) entry which is preliminary data.</text>
</comment>
<sequence length="617" mass="67012">MCHCDWLWLLWCISVPGSVWGLAADNGRGTCQVMGKPVSGSIYQAGDVVIGGLFPIHIGAPLPEQEFRSIKAKATCTIFNQRSYRWLQTMMFAVQEINCNPALLPNLTVGYLVADTCLSEGTTLGAALAMVTGQEASVGGTDCSLTPGVSSIIGDPRSSSSIVVAQTLGPFHFPMVSYFATCVCLSDTRKYPSFFRTVPSDAFQIRGMAMLLRRLGWVFVGLVSGDDDYGKFGVQLLLKELQGSGVCFAYSEVIPKIQSQRRLRQIVDTIRGSSAKVVVTFTIQTDVQALLEEVVRQNVTDKQWIATEAWITSAALSVPKFLPALAGTIGFALRKADIPGLGPFLTRLRPDGDYQKSDPFLKEFWEDMFGCSLGLDLKVNTSSTRQCSGSEVIGIGKSVYAEVSQLRVSYNVYKAVYAIAYAIQDMVACRPGEGPSDGGKCPDIRQLQPSQNGDSPASYDIINWHVTPEGKTEFVHIGYFLSSKGSENKFNINMDKVLWGGGSGDKVPVSVCTAACPPGTRQAVQKEKPVCCFDCLPCADGEISTATGSVECRKCPEQFWSNPNRTECFPQLVDFLSYSDTMGIILSIISVSGALLTAGAFVTFLYYRHTALVNEIE</sequence>
<keyword evidence="2" id="KW-1185">Reference proteome</keyword>
<dbReference type="Proteomes" id="UP001157502">
    <property type="component" value="Chromosome 21"/>
</dbReference>
<accession>A0ACC2FVM2</accession>
<evidence type="ECO:0000313" key="1">
    <source>
        <dbReference type="EMBL" id="KAJ7995398.1"/>
    </source>
</evidence>
<proteinExistence type="predicted"/>
<protein>
    <submittedName>
        <fullName evidence="1">Uncharacterized protein</fullName>
    </submittedName>
</protein>
<name>A0ACC2FVM2_DALPE</name>
<evidence type="ECO:0000313" key="2">
    <source>
        <dbReference type="Proteomes" id="UP001157502"/>
    </source>
</evidence>
<organism evidence="1 2">
    <name type="scientific">Dallia pectoralis</name>
    <name type="common">Alaska blackfish</name>
    <dbReference type="NCBI Taxonomy" id="75939"/>
    <lineage>
        <taxon>Eukaryota</taxon>
        <taxon>Metazoa</taxon>
        <taxon>Chordata</taxon>
        <taxon>Craniata</taxon>
        <taxon>Vertebrata</taxon>
        <taxon>Euteleostomi</taxon>
        <taxon>Actinopterygii</taxon>
        <taxon>Neopterygii</taxon>
        <taxon>Teleostei</taxon>
        <taxon>Protacanthopterygii</taxon>
        <taxon>Esociformes</taxon>
        <taxon>Umbridae</taxon>
        <taxon>Dallia</taxon>
    </lineage>
</organism>
<reference evidence="1" key="1">
    <citation type="submission" date="2021-05" db="EMBL/GenBank/DDBJ databases">
        <authorList>
            <person name="Pan Q."/>
            <person name="Jouanno E."/>
            <person name="Zahm M."/>
            <person name="Klopp C."/>
            <person name="Cabau C."/>
            <person name="Louis A."/>
            <person name="Berthelot C."/>
            <person name="Parey E."/>
            <person name="Roest Crollius H."/>
            <person name="Montfort J."/>
            <person name="Robinson-Rechavi M."/>
            <person name="Bouchez O."/>
            <person name="Lampietro C."/>
            <person name="Lopez Roques C."/>
            <person name="Donnadieu C."/>
            <person name="Postlethwait J."/>
            <person name="Bobe J."/>
            <person name="Dillon D."/>
            <person name="Chandos A."/>
            <person name="von Hippel F."/>
            <person name="Guiguen Y."/>
        </authorList>
    </citation>
    <scope>NUCLEOTIDE SEQUENCE</scope>
    <source>
        <strain evidence="1">YG-Jan2019</strain>
    </source>
</reference>
<gene>
    <name evidence="1" type="ORF">DPEC_G00244150</name>
</gene>